<dbReference type="Proteomes" id="UP001148838">
    <property type="component" value="Unassembled WGS sequence"/>
</dbReference>
<protein>
    <submittedName>
        <fullName evidence="1">Uncharacterized protein</fullName>
    </submittedName>
</protein>
<gene>
    <name evidence="1" type="ORF">ANN_04361</name>
</gene>
<dbReference type="EMBL" id="JAJSOF020000013">
    <property type="protein sequence ID" value="KAJ4442769.1"/>
    <property type="molecule type" value="Genomic_DNA"/>
</dbReference>
<reference evidence="1 2" key="1">
    <citation type="journal article" date="2022" name="Allergy">
        <title>Genome assembly and annotation of Periplaneta americana reveal a comprehensive cockroach allergen profile.</title>
        <authorList>
            <person name="Wang L."/>
            <person name="Xiong Q."/>
            <person name="Saelim N."/>
            <person name="Wang L."/>
            <person name="Nong W."/>
            <person name="Wan A.T."/>
            <person name="Shi M."/>
            <person name="Liu X."/>
            <person name="Cao Q."/>
            <person name="Hui J.H.L."/>
            <person name="Sookrung N."/>
            <person name="Leung T.F."/>
            <person name="Tungtrongchitr A."/>
            <person name="Tsui S.K.W."/>
        </authorList>
    </citation>
    <scope>NUCLEOTIDE SEQUENCE [LARGE SCALE GENOMIC DNA]</scope>
    <source>
        <strain evidence="1">PWHHKU_190912</strain>
    </source>
</reference>
<sequence length="99" mass="11281">MIPSCDGQTMSEYPLAGRLEDREVAGDSTTDKCAQCTRRQGEWCRQPFTQERRPARGFIKDRVYVPLLQADLPDLRQKIEAVVATITPDTLIKVWEELA</sequence>
<accession>A0ABQ8T8C4</accession>
<evidence type="ECO:0000313" key="1">
    <source>
        <dbReference type="EMBL" id="KAJ4442769.1"/>
    </source>
</evidence>
<comment type="caution">
    <text evidence="1">The sequence shown here is derived from an EMBL/GenBank/DDBJ whole genome shotgun (WGS) entry which is preliminary data.</text>
</comment>
<name>A0ABQ8T8C4_PERAM</name>
<evidence type="ECO:0000313" key="2">
    <source>
        <dbReference type="Proteomes" id="UP001148838"/>
    </source>
</evidence>
<proteinExistence type="predicted"/>
<organism evidence="1 2">
    <name type="scientific">Periplaneta americana</name>
    <name type="common">American cockroach</name>
    <name type="synonym">Blatta americana</name>
    <dbReference type="NCBI Taxonomy" id="6978"/>
    <lineage>
        <taxon>Eukaryota</taxon>
        <taxon>Metazoa</taxon>
        <taxon>Ecdysozoa</taxon>
        <taxon>Arthropoda</taxon>
        <taxon>Hexapoda</taxon>
        <taxon>Insecta</taxon>
        <taxon>Pterygota</taxon>
        <taxon>Neoptera</taxon>
        <taxon>Polyneoptera</taxon>
        <taxon>Dictyoptera</taxon>
        <taxon>Blattodea</taxon>
        <taxon>Blattoidea</taxon>
        <taxon>Blattidae</taxon>
        <taxon>Blattinae</taxon>
        <taxon>Periplaneta</taxon>
    </lineage>
</organism>
<keyword evidence="2" id="KW-1185">Reference proteome</keyword>